<comment type="caution">
    <text evidence="1">The sequence shown here is derived from an EMBL/GenBank/DDBJ whole genome shotgun (WGS) entry which is preliminary data.</text>
</comment>
<organism evidence="1 2">
    <name type="scientific">Candidatus Litorirhabdus singularis</name>
    <dbReference type="NCBI Taxonomy" id="2518993"/>
    <lineage>
        <taxon>Bacteria</taxon>
        <taxon>Pseudomonadati</taxon>
        <taxon>Pseudomonadota</taxon>
        <taxon>Gammaproteobacteria</taxon>
        <taxon>Cellvibrionales</taxon>
        <taxon>Halieaceae</taxon>
        <taxon>Candidatus Litorirhabdus</taxon>
    </lineage>
</organism>
<dbReference type="RefSeq" id="WP_279246560.1">
    <property type="nucleotide sequence ID" value="NZ_SHNN01000003.1"/>
</dbReference>
<evidence type="ECO:0000313" key="2">
    <source>
        <dbReference type="Proteomes" id="UP001143362"/>
    </source>
</evidence>
<dbReference type="InterPro" id="IPR019587">
    <property type="entry name" value="Polyketide_cyclase/dehydratase"/>
</dbReference>
<dbReference type="Pfam" id="PF10604">
    <property type="entry name" value="Polyketide_cyc2"/>
    <property type="match status" value="1"/>
</dbReference>
<name>A0ABT3TKL3_9GAMM</name>
<gene>
    <name evidence="1" type="ORF">EYC98_16930</name>
</gene>
<reference evidence="1" key="1">
    <citation type="submission" date="2019-02" db="EMBL/GenBank/DDBJ databases">
        <authorList>
            <person name="Li S.-H."/>
        </authorList>
    </citation>
    <scope>NUCLEOTIDE SEQUENCE</scope>
    <source>
        <strain evidence="1">IMCC14734</strain>
    </source>
</reference>
<dbReference type="EMBL" id="SHNN01000003">
    <property type="protein sequence ID" value="MCX2982549.1"/>
    <property type="molecule type" value="Genomic_DNA"/>
</dbReference>
<dbReference type="CDD" id="cd07822">
    <property type="entry name" value="SRPBCC_4"/>
    <property type="match status" value="1"/>
</dbReference>
<evidence type="ECO:0000313" key="1">
    <source>
        <dbReference type="EMBL" id="MCX2982549.1"/>
    </source>
</evidence>
<sequence>MISDTAVSSSPIIIQAPVERVWEVLVDFPNYINWNRFNPDIQTQLSLETPVVMQVVMAGQQFEMTEYMSRIEPCRALAWRMENNPGDPIHAERTQYLEALDANSCKYWSVDEFSGVGMAAMLAESGPAVEAGFELAADCLKQHCEALVGATTSN</sequence>
<dbReference type="SUPFAM" id="SSF55961">
    <property type="entry name" value="Bet v1-like"/>
    <property type="match status" value="1"/>
</dbReference>
<dbReference type="Proteomes" id="UP001143362">
    <property type="component" value="Unassembled WGS sequence"/>
</dbReference>
<keyword evidence="2" id="KW-1185">Reference proteome</keyword>
<dbReference type="InterPro" id="IPR023393">
    <property type="entry name" value="START-like_dom_sf"/>
</dbReference>
<dbReference type="Gene3D" id="3.30.530.20">
    <property type="match status" value="1"/>
</dbReference>
<protein>
    <submittedName>
        <fullName evidence="1">SRPBCC domain-containing protein</fullName>
    </submittedName>
</protein>
<accession>A0ABT3TKL3</accession>
<proteinExistence type="predicted"/>